<organism evidence="1">
    <name type="scientific">Asparagus officinalis</name>
    <name type="common">Garden asparagus</name>
    <dbReference type="NCBI Taxonomy" id="4686"/>
    <lineage>
        <taxon>Eukaryota</taxon>
        <taxon>Viridiplantae</taxon>
        <taxon>Streptophyta</taxon>
        <taxon>Embryophyta</taxon>
        <taxon>Tracheophyta</taxon>
        <taxon>Spermatophyta</taxon>
        <taxon>Magnoliopsida</taxon>
        <taxon>Liliopsida</taxon>
        <taxon>Asparagales</taxon>
        <taxon>Asparagaceae</taxon>
        <taxon>Asparagoideae</taxon>
        <taxon>Asparagus</taxon>
    </lineage>
</organism>
<evidence type="ECO:0000313" key="1">
    <source>
        <dbReference type="EMBL" id="ABB55293.1"/>
    </source>
</evidence>
<gene>
    <name evidence="1" type="ORF">10.t00044</name>
</gene>
<accession>Q2XNX9</accession>
<reference evidence="1" key="1">
    <citation type="submission" date="2005-10" db="EMBL/GenBank/DDBJ databases">
        <title>Comparative Sequence and Genetic Analyses of the Asparagus, Onion, and Rice Genomes Reveal Similar Structures, But No Microsynteny.</title>
        <authorList>
            <person name="Jernej J."/>
            <person name="Suzuki G."/>
            <person name="McCallum J."/>
            <person name="Cheung F."/>
            <person name="Arbogast T."/>
            <person name="Tallon L.J."/>
            <person name="Smith S."/>
            <person name="Utterback T."/>
            <person name="Havey M.J."/>
            <person name="Town C.D."/>
        </authorList>
    </citation>
    <scope>NUCLEOTIDE SEQUENCE</scope>
</reference>
<sequence length="176" mass="20096">MVLTRSQYKKLGEILISLEGDQDLRKEKMTEGDNSARIDALEKQIETIGLTLTQLVSLIHGGGKQGESSSKKIVESDVERVDSYSDEEEETIKTALHQGGKNSYQNLKIDFKVEILIYDGSVDVERLDDWIERMETYFTLYGYSSKEKIVFTTLKLSGHALTWWKSYCKQEKKAVS</sequence>
<dbReference type="EMBL" id="DQ273271">
    <property type="protein sequence ID" value="ABB55293.1"/>
    <property type="molecule type" value="Genomic_DNA"/>
</dbReference>
<proteinExistence type="predicted"/>
<dbReference type="AlphaFoldDB" id="Q2XNX9"/>
<name>Q2XNX9_ASPOF</name>
<protein>
    <recommendedName>
        <fullName evidence="2">Retrotransposon gag domain-containing protein</fullName>
    </recommendedName>
</protein>
<evidence type="ECO:0008006" key="2">
    <source>
        <dbReference type="Google" id="ProtNLM"/>
    </source>
</evidence>